<evidence type="ECO:0000313" key="2">
    <source>
        <dbReference type="Proteomes" id="UP000307244"/>
    </source>
</evidence>
<dbReference type="Proteomes" id="UP000307244">
    <property type="component" value="Unassembled WGS sequence"/>
</dbReference>
<organism evidence="1 2">
    <name type="scientific">Pedobacter frigoris</name>
    <dbReference type="NCBI Taxonomy" id="2571272"/>
    <lineage>
        <taxon>Bacteria</taxon>
        <taxon>Pseudomonadati</taxon>
        <taxon>Bacteroidota</taxon>
        <taxon>Sphingobacteriia</taxon>
        <taxon>Sphingobacteriales</taxon>
        <taxon>Sphingobacteriaceae</taxon>
        <taxon>Pedobacter</taxon>
    </lineage>
</organism>
<dbReference type="InterPro" id="IPR046233">
    <property type="entry name" value="DUF6266"/>
</dbReference>
<dbReference type="AlphaFoldDB" id="A0A4U1CNC5"/>
<protein>
    <submittedName>
        <fullName evidence="1">Uncharacterized protein</fullName>
    </submittedName>
</protein>
<dbReference type="OrthoDB" id="767088at2"/>
<proteinExistence type="predicted"/>
<name>A0A4U1CNC5_9SPHI</name>
<comment type="caution">
    <text evidence="1">The sequence shown here is derived from an EMBL/GenBank/DDBJ whole genome shotgun (WGS) entry which is preliminary data.</text>
</comment>
<dbReference type="RefSeq" id="WP_136834412.1">
    <property type="nucleotide sequence ID" value="NZ_SWBQ01000001.1"/>
</dbReference>
<dbReference type="EMBL" id="SWBQ01000001">
    <property type="protein sequence ID" value="TKC08994.1"/>
    <property type="molecule type" value="Genomic_DNA"/>
</dbReference>
<sequence length="213" mass="23362">MGKLTGGIDNDLIGRLGNHVGRRVKGENIISMRPAKSNKPPTAAQLAQRLKFGLFTHWLRSALPILEIGYQHYEAEMSAYNMAVSENMKYAVTGVSPNFTINYSEARFSKGVLRKVSDAEIATTAGAAIEFTWGSVIGQSYSKADDQVGVIAYDPLKDEFVALMNAAVRSAEEYELQLPLDWTGDVVHCWVLVVSADSKRVSDTKYVGQLTVV</sequence>
<dbReference type="Pfam" id="PF19781">
    <property type="entry name" value="DUF6266"/>
    <property type="match status" value="1"/>
</dbReference>
<gene>
    <name evidence="1" type="ORF">FA047_02545</name>
</gene>
<accession>A0A4U1CNC5</accession>
<reference evidence="1 2" key="1">
    <citation type="submission" date="2019-04" db="EMBL/GenBank/DDBJ databases">
        <title>Pedobacter sp. RP-3-15 sp. nov., isolated from Arctic soil.</title>
        <authorList>
            <person name="Dahal R.H."/>
            <person name="Kim D.-U."/>
        </authorList>
    </citation>
    <scope>NUCLEOTIDE SEQUENCE [LARGE SCALE GENOMIC DNA]</scope>
    <source>
        <strain evidence="1 2">RP-3-15</strain>
    </source>
</reference>
<keyword evidence="2" id="KW-1185">Reference proteome</keyword>
<evidence type="ECO:0000313" key="1">
    <source>
        <dbReference type="EMBL" id="TKC08994.1"/>
    </source>
</evidence>